<evidence type="ECO:0000313" key="1">
    <source>
        <dbReference type="EMBL" id="RXR29679.1"/>
    </source>
</evidence>
<comment type="caution">
    <text evidence="1">The sequence shown here is derived from an EMBL/GenBank/DDBJ whole genome shotgun (WGS) entry which is preliminary data.</text>
</comment>
<organism evidence="1 2">
    <name type="scientific">Flavobacterium piscinae</name>
    <dbReference type="NCBI Taxonomy" id="2506424"/>
    <lineage>
        <taxon>Bacteria</taxon>
        <taxon>Pseudomonadati</taxon>
        <taxon>Bacteroidota</taxon>
        <taxon>Flavobacteriia</taxon>
        <taxon>Flavobacteriales</taxon>
        <taxon>Flavobacteriaceae</taxon>
        <taxon>Flavobacterium</taxon>
    </lineage>
</organism>
<dbReference type="RefSeq" id="WP_129465220.1">
    <property type="nucleotide sequence ID" value="NZ_SBKQ01000013.1"/>
</dbReference>
<dbReference type="Proteomes" id="UP000289734">
    <property type="component" value="Unassembled WGS sequence"/>
</dbReference>
<proteinExistence type="predicted"/>
<name>A0A4Q1KKG3_9FLAO</name>
<protein>
    <submittedName>
        <fullName evidence="1">Na(+)-translocating NADH-quinone reductase subunit F</fullName>
    </submittedName>
</protein>
<evidence type="ECO:0000313" key="2">
    <source>
        <dbReference type="Proteomes" id="UP000289734"/>
    </source>
</evidence>
<gene>
    <name evidence="1" type="ORF">EQG68_12470</name>
</gene>
<dbReference type="EMBL" id="SBKQ01000013">
    <property type="protein sequence ID" value="RXR29679.1"/>
    <property type="molecule type" value="Genomic_DNA"/>
</dbReference>
<reference evidence="2" key="1">
    <citation type="submission" date="2019-01" db="EMBL/GenBank/DDBJ databases">
        <title>Cytophagaceae bacterium strain CAR-16.</title>
        <authorList>
            <person name="Chen W.-M."/>
        </authorList>
    </citation>
    <scope>NUCLEOTIDE SEQUENCE [LARGE SCALE GENOMIC DNA]</scope>
    <source>
        <strain evidence="2">ICH-30</strain>
    </source>
</reference>
<dbReference type="AlphaFoldDB" id="A0A4Q1KKG3"/>
<sequence>MEILSNQELHNVAMNYVGKELEKQGFEFIAVNSQLKRHPQFVCVDKPTNTLHFVLVTVYNYPDNPEDYDVLWMETFKKHAQKLKAKVLYAGVGIANAVDYEKPIFKNEDYIINFNGIKEIS</sequence>
<dbReference type="OrthoDB" id="1119552at2"/>
<accession>A0A4Q1KKG3</accession>
<keyword evidence="2" id="KW-1185">Reference proteome</keyword>